<dbReference type="SUPFAM" id="SSF51735">
    <property type="entry name" value="NAD(P)-binding Rossmann-fold domains"/>
    <property type="match status" value="1"/>
</dbReference>
<dbReference type="Proteomes" id="UP000245506">
    <property type="component" value="Unassembled WGS sequence"/>
</dbReference>
<dbReference type="InterPro" id="IPR036291">
    <property type="entry name" value="NAD(P)-bd_dom_sf"/>
</dbReference>
<dbReference type="PRINTS" id="PR00080">
    <property type="entry name" value="SDRFAMILY"/>
</dbReference>
<keyword evidence="5" id="KW-1185">Reference proteome</keyword>
<dbReference type="OrthoDB" id="9810734at2"/>
<dbReference type="GO" id="GO:0016491">
    <property type="term" value="F:oxidoreductase activity"/>
    <property type="evidence" value="ECO:0007669"/>
    <property type="project" value="UniProtKB-KW"/>
</dbReference>
<evidence type="ECO:0000256" key="3">
    <source>
        <dbReference type="RuleBase" id="RU000363"/>
    </source>
</evidence>
<dbReference type="Gene3D" id="3.40.50.720">
    <property type="entry name" value="NAD(P)-binding Rossmann-like Domain"/>
    <property type="match status" value="1"/>
</dbReference>
<dbReference type="AlphaFoldDB" id="A0A317CLB6"/>
<dbReference type="InterPro" id="IPR002347">
    <property type="entry name" value="SDR_fam"/>
</dbReference>
<organism evidence="4 5">
    <name type="scientific">Leucothrix arctica</name>
    <dbReference type="NCBI Taxonomy" id="1481894"/>
    <lineage>
        <taxon>Bacteria</taxon>
        <taxon>Pseudomonadati</taxon>
        <taxon>Pseudomonadota</taxon>
        <taxon>Gammaproteobacteria</taxon>
        <taxon>Thiotrichales</taxon>
        <taxon>Thiotrichaceae</taxon>
        <taxon>Leucothrix</taxon>
    </lineage>
</organism>
<evidence type="ECO:0000256" key="2">
    <source>
        <dbReference type="ARBA" id="ARBA00023002"/>
    </source>
</evidence>
<dbReference type="PRINTS" id="PR00081">
    <property type="entry name" value="GDHRDH"/>
</dbReference>
<evidence type="ECO:0000256" key="1">
    <source>
        <dbReference type="ARBA" id="ARBA00006484"/>
    </source>
</evidence>
<protein>
    <recommendedName>
        <fullName evidence="6">Short-chain dehydrogenase</fullName>
    </recommendedName>
</protein>
<dbReference type="PANTHER" id="PTHR42901:SF1">
    <property type="entry name" value="ALCOHOL DEHYDROGENASE"/>
    <property type="match status" value="1"/>
</dbReference>
<gene>
    <name evidence="4" type="ORF">DKT75_01315</name>
</gene>
<keyword evidence="2" id="KW-0560">Oxidoreductase</keyword>
<evidence type="ECO:0008006" key="6">
    <source>
        <dbReference type="Google" id="ProtNLM"/>
    </source>
</evidence>
<comment type="similarity">
    <text evidence="1 3">Belongs to the short-chain dehydrogenases/reductases (SDR) family.</text>
</comment>
<reference evidence="4 5" key="1">
    <citation type="submission" date="2018-05" db="EMBL/GenBank/DDBJ databases">
        <title>Leucothrix arctica sp. nov., isolated from Arctic seawater.</title>
        <authorList>
            <person name="Choi A."/>
            <person name="Baek K."/>
        </authorList>
    </citation>
    <scope>NUCLEOTIDE SEQUENCE [LARGE SCALE GENOMIC DNA]</scope>
    <source>
        <strain evidence="4 5">IMCC9719</strain>
    </source>
</reference>
<dbReference type="PANTHER" id="PTHR42901">
    <property type="entry name" value="ALCOHOL DEHYDROGENASE"/>
    <property type="match status" value="1"/>
</dbReference>
<accession>A0A317CLB6</accession>
<proteinExistence type="inferred from homology"/>
<dbReference type="Pfam" id="PF00106">
    <property type="entry name" value="adh_short"/>
    <property type="match status" value="1"/>
</dbReference>
<dbReference type="RefSeq" id="WP_109821631.1">
    <property type="nucleotide sequence ID" value="NZ_QGKL01000006.1"/>
</dbReference>
<dbReference type="CDD" id="cd05233">
    <property type="entry name" value="SDR_c"/>
    <property type="match status" value="1"/>
</dbReference>
<dbReference type="EMBL" id="QGKL01000006">
    <property type="protein sequence ID" value="PWQ99365.1"/>
    <property type="molecule type" value="Genomic_DNA"/>
</dbReference>
<comment type="caution">
    <text evidence="4">The sequence shown here is derived from an EMBL/GenBank/DDBJ whole genome shotgun (WGS) entry which is preliminary data.</text>
</comment>
<evidence type="ECO:0000313" key="4">
    <source>
        <dbReference type="EMBL" id="PWQ99365.1"/>
    </source>
</evidence>
<name>A0A317CLB6_9GAMM</name>
<evidence type="ECO:0000313" key="5">
    <source>
        <dbReference type="Proteomes" id="UP000245506"/>
    </source>
</evidence>
<sequence>MSDTKKLSGRCILIAGASSGMGRATAFAAATEGAQLVLLGRDSERLAQVEMEAVKLGAAKVVQICVDASNHDDLFDATETHQELLEKVDTLVNTVGTNLVKRRFMELTPDTWRSMVDSNLSSAFNLSQLVLPIFRSKKNGLIINVSSAAAKSPDLSGAAYQATKAGVLAMTHAIMEEEWHNGVRATVIMPGMTDTPLLNKRPTRPTPEMRFKALQPQDIAETCLFVMSLPARAHVSEIVLQPSLR</sequence>